<reference evidence="1 2" key="1">
    <citation type="submission" date="2021-04" db="EMBL/GenBank/DDBJ databases">
        <authorList>
            <person name="Rodrigo-Torres L."/>
            <person name="Arahal R. D."/>
            <person name="Lucena T."/>
        </authorList>
    </citation>
    <scope>NUCLEOTIDE SEQUENCE [LARGE SCALE GENOMIC DNA]</scope>
    <source>
        <strain evidence="1 2">CECT 9623</strain>
    </source>
</reference>
<name>A0ABM8UJE0_9BACT</name>
<protein>
    <submittedName>
        <fullName evidence="1">Uncharacterized protein</fullName>
    </submittedName>
</protein>
<gene>
    <name evidence="1" type="ORF">DYBT9623_00214</name>
</gene>
<organism evidence="1 2">
    <name type="scientific">Dyadobacter linearis</name>
    <dbReference type="NCBI Taxonomy" id="2823330"/>
    <lineage>
        <taxon>Bacteria</taxon>
        <taxon>Pseudomonadati</taxon>
        <taxon>Bacteroidota</taxon>
        <taxon>Cytophagia</taxon>
        <taxon>Cytophagales</taxon>
        <taxon>Spirosomataceae</taxon>
        <taxon>Dyadobacter</taxon>
    </lineage>
</organism>
<sequence>MVPANNCNPVKLEYFLLWCFIYLVMHDFHSQRQIQDSYTRDFEEKIFEYDSFTAITTAGNAVLNGQRITQLVSRKKARNAGIAGFEYWTIEKKVTDFCLFLEEEIKAFVEANEYSIVGRTVFIFTHFDRQRSDSIIFKIETVECSSETYKVPGITAVPIPVRESAKIVCDGQNRISNGIIYGGIETVIKSVNKTIGLLITDYGFDGSVLDDSAKGKIFRDCVELIDEDIQLKKLSELSLQQAVDLAALLMRIEIDFQKYTANIPTVGGLVKIATINNGGFRFVTGHRIIRPAWM</sequence>
<accession>A0ABM8UJE0</accession>
<dbReference type="EMBL" id="CAJRAU010000001">
    <property type="protein sequence ID" value="CAG5067493.1"/>
    <property type="molecule type" value="Genomic_DNA"/>
</dbReference>
<evidence type="ECO:0000313" key="1">
    <source>
        <dbReference type="EMBL" id="CAG5067493.1"/>
    </source>
</evidence>
<proteinExistence type="predicted"/>
<dbReference type="Proteomes" id="UP000679725">
    <property type="component" value="Unassembled WGS sequence"/>
</dbReference>
<keyword evidence="2" id="KW-1185">Reference proteome</keyword>
<evidence type="ECO:0000313" key="2">
    <source>
        <dbReference type="Proteomes" id="UP000679725"/>
    </source>
</evidence>
<comment type="caution">
    <text evidence="1">The sequence shown here is derived from an EMBL/GenBank/DDBJ whole genome shotgun (WGS) entry which is preliminary data.</text>
</comment>